<dbReference type="InterPro" id="IPR038657">
    <property type="entry name" value="Ribosomal_bL19_sf"/>
</dbReference>
<proteinExistence type="inferred from homology"/>
<comment type="function">
    <text evidence="5 6">This protein is located at the 30S-50S ribosomal subunit interface and may play a role in the structure and function of the aminoacyl-tRNA binding site.</text>
</comment>
<dbReference type="GO" id="GO:0003735">
    <property type="term" value="F:structural constituent of ribosome"/>
    <property type="evidence" value="ECO:0007669"/>
    <property type="project" value="InterPro"/>
</dbReference>
<name>A0A8I1GCG4_9HYPH</name>
<keyword evidence="3 5" id="KW-0687">Ribonucleoprotein</keyword>
<dbReference type="Gene3D" id="2.30.30.790">
    <property type="match status" value="1"/>
</dbReference>
<dbReference type="Pfam" id="PF01245">
    <property type="entry name" value="Ribosomal_L19"/>
    <property type="match status" value="1"/>
</dbReference>
<sequence>MNIIQTLEKEQMAQLEAKRRIPTFQPGDTLRVNVKVVEGARERVQAYEGVCIARFGGGFQESFTVRKISYGEGVERVFPLYSPLIDSITVIRRGKVRRAKLYYLRGLRGKAARIPERTDVRAKALKAEFKGFKRPKGNPDDLKLIKGLQAADEKRLAELNVIKFEQLANFTDEEIALVDDYLKLGGRLEREDWPGQALKLLAETTADEVPAEDKAEA</sequence>
<dbReference type="PROSITE" id="PS01015">
    <property type="entry name" value="RIBOSOMAL_L19"/>
    <property type="match status" value="1"/>
</dbReference>
<reference evidence="7 8" key="1">
    <citation type="submission" date="2020-12" db="EMBL/GenBank/DDBJ databases">
        <title>Revised draft genomes of Rhodomicrobium vannielii ATCC 17100 and Rhodomicrobium udaipurense JA643.</title>
        <authorList>
            <person name="Conners E.M."/>
            <person name="Davenport E.J."/>
            <person name="Bose A."/>
        </authorList>
    </citation>
    <scope>NUCLEOTIDE SEQUENCE [LARGE SCALE GENOMIC DNA]</scope>
    <source>
        <strain evidence="7 8">JA643</strain>
    </source>
</reference>
<dbReference type="InterPro" id="IPR018257">
    <property type="entry name" value="Ribosomal_bL19_CS"/>
</dbReference>
<dbReference type="GO" id="GO:0006412">
    <property type="term" value="P:translation"/>
    <property type="evidence" value="ECO:0007669"/>
    <property type="project" value="UniProtKB-UniRule"/>
</dbReference>
<dbReference type="PANTHER" id="PTHR15680:SF9">
    <property type="entry name" value="LARGE RIBOSOMAL SUBUNIT PROTEIN BL19M"/>
    <property type="match status" value="1"/>
</dbReference>
<dbReference type="FunFam" id="2.30.30.790:FF:000001">
    <property type="entry name" value="50S ribosomal protein L19"/>
    <property type="match status" value="1"/>
</dbReference>
<evidence type="ECO:0000256" key="1">
    <source>
        <dbReference type="ARBA" id="ARBA00005781"/>
    </source>
</evidence>
<evidence type="ECO:0000256" key="5">
    <source>
        <dbReference type="HAMAP-Rule" id="MF_00402"/>
    </source>
</evidence>
<keyword evidence="8" id="KW-1185">Reference proteome</keyword>
<evidence type="ECO:0000256" key="2">
    <source>
        <dbReference type="ARBA" id="ARBA00022980"/>
    </source>
</evidence>
<evidence type="ECO:0000313" key="7">
    <source>
        <dbReference type="EMBL" id="MBJ7544533.1"/>
    </source>
</evidence>
<protein>
    <recommendedName>
        <fullName evidence="4 5">Large ribosomal subunit protein bL19</fullName>
    </recommendedName>
</protein>
<evidence type="ECO:0000256" key="3">
    <source>
        <dbReference type="ARBA" id="ARBA00023274"/>
    </source>
</evidence>
<dbReference type="PANTHER" id="PTHR15680">
    <property type="entry name" value="RIBOSOMAL PROTEIN L19"/>
    <property type="match status" value="1"/>
</dbReference>
<dbReference type="SUPFAM" id="SSF50104">
    <property type="entry name" value="Translation proteins SH3-like domain"/>
    <property type="match status" value="1"/>
</dbReference>
<dbReference type="InterPro" id="IPR008991">
    <property type="entry name" value="Translation_prot_SH3-like_sf"/>
</dbReference>
<accession>A0A8I1GCG4</accession>
<dbReference type="EMBL" id="JAEMUK010000079">
    <property type="protein sequence ID" value="MBJ7544533.1"/>
    <property type="molecule type" value="Genomic_DNA"/>
</dbReference>
<dbReference type="AlphaFoldDB" id="A0A8I1GCG4"/>
<dbReference type="InterPro" id="IPR001857">
    <property type="entry name" value="Ribosomal_bL19"/>
</dbReference>
<gene>
    <name evidence="5 7" type="primary">rplS</name>
    <name evidence="7" type="ORF">JDN41_13335</name>
</gene>
<comment type="caution">
    <text evidence="7">The sequence shown here is derived from an EMBL/GenBank/DDBJ whole genome shotgun (WGS) entry which is preliminary data.</text>
</comment>
<evidence type="ECO:0000256" key="4">
    <source>
        <dbReference type="ARBA" id="ARBA00035171"/>
    </source>
</evidence>
<dbReference type="GO" id="GO:0022625">
    <property type="term" value="C:cytosolic large ribosomal subunit"/>
    <property type="evidence" value="ECO:0007669"/>
    <property type="project" value="TreeGrafter"/>
</dbReference>
<dbReference type="RefSeq" id="WP_037232373.1">
    <property type="nucleotide sequence ID" value="NZ_JAEMUK010000079.1"/>
</dbReference>
<evidence type="ECO:0000313" key="8">
    <source>
        <dbReference type="Proteomes" id="UP000623250"/>
    </source>
</evidence>
<dbReference type="Proteomes" id="UP000623250">
    <property type="component" value="Unassembled WGS sequence"/>
</dbReference>
<dbReference type="NCBIfam" id="TIGR01024">
    <property type="entry name" value="rplS_bact"/>
    <property type="match status" value="1"/>
</dbReference>
<keyword evidence="2 5" id="KW-0689">Ribosomal protein</keyword>
<comment type="similarity">
    <text evidence="1 5 6">Belongs to the bacterial ribosomal protein bL19 family.</text>
</comment>
<evidence type="ECO:0000256" key="6">
    <source>
        <dbReference type="RuleBase" id="RU000559"/>
    </source>
</evidence>
<organism evidence="7 8">
    <name type="scientific">Rhodomicrobium udaipurense</name>
    <dbReference type="NCBI Taxonomy" id="1202716"/>
    <lineage>
        <taxon>Bacteria</taxon>
        <taxon>Pseudomonadati</taxon>
        <taxon>Pseudomonadota</taxon>
        <taxon>Alphaproteobacteria</taxon>
        <taxon>Hyphomicrobiales</taxon>
        <taxon>Hyphomicrobiaceae</taxon>
        <taxon>Rhodomicrobium</taxon>
    </lineage>
</organism>
<dbReference type="PRINTS" id="PR00061">
    <property type="entry name" value="RIBOSOMALL19"/>
</dbReference>
<dbReference type="HAMAP" id="MF_00402">
    <property type="entry name" value="Ribosomal_bL19"/>
    <property type="match status" value="1"/>
</dbReference>